<dbReference type="Proteomes" id="UP001396334">
    <property type="component" value="Unassembled WGS sequence"/>
</dbReference>
<comment type="caution">
    <text evidence="1">The sequence shown here is derived from an EMBL/GenBank/DDBJ whole genome shotgun (WGS) entry which is preliminary data.</text>
</comment>
<sequence>MMELLIKVMSSLLHDRCKDQDKPLERIFRISQEKAKSLGLSFIPWDASLRETIESLKEKGFLSIWILIVMSILLSLEHDILKHDIRSVATVFTACIWYKEVSTDQYQAAFVVSGFLAIAVKLVTGPIRSVELPLFF</sequence>
<accession>A0ABR2TFK5</accession>
<keyword evidence="2" id="KW-1185">Reference proteome</keyword>
<proteinExistence type="predicted"/>
<gene>
    <name evidence="1" type="ORF">V6N11_078055</name>
</gene>
<name>A0ABR2TFK5_9ROSI</name>
<evidence type="ECO:0000313" key="2">
    <source>
        <dbReference type="Proteomes" id="UP001396334"/>
    </source>
</evidence>
<organism evidence="1 2">
    <name type="scientific">Hibiscus sabdariffa</name>
    <name type="common">roselle</name>
    <dbReference type="NCBI Taxonomy" id="183260"/>
    <lineage>
        <taxon>Eukaryota</taxon>
        <taxon>Viridiplantae</taxon>
        <taxon>Streptophyta</taxon>
        <taxon>Embryophyta</taxon>
        <taxon>Tracheophyta</taxon>
        <taxon>Spermatophyta</taxon>
        <taxon>Magnoliopsida</taxon>
        <taxon>eudicotyledons</taxon>
        <taxon>Gunneridae</taxon>
        <taxon>Pentapetalae</taxon>
        <taxon>rosids</taxon>
        <taxon>malvids</taxon>
        <taxon>Malvales</taxon>
        <taxon>Malvaceae</taxon>
        <taxon>Malvoideae</taxon>
        <taxon>Hibiscus</taxon>
    </lineage>
</organism>
<evidence type="ECO:0000313" key="1">
    <source>
        <dbReference type="EMBL" id="KAK9036034.1"/>
    </source>
</evidence>
<dbReference type="EMBL" id="JBBPBN010000006">
    <property type="protein sequence ID" value="KAK9036034.1"/>
    <property type="molecule type" value="Genomic_DNA"/>
</dbReference>
<dbReference type="Gene3D" id="3.40.50.720">
    <property type="entry name" value="NAD(P)-binding Rossmann-like Domain"/>
    <property type="match status" value="1"/>
</dbReference>
<protein>
    <submittedName>
        <fullName evidence="1">Uncharacterized protein</fullName>
    </submittedName>
</protein>
<reference evidence="1 2" key="1">
    <citation type="journal article" date="2024" name="G3 (Bethesda)">
        <title>Genome assembly of Hibiscus sabdariffa L. provides insights into metabolisms of medicinal natural products.</title>
        <authorList>
            <person name="Kim T."/>
        </authorList>
    </citation>
    <scope>NUCLEOTIDE SEQUENCE [LARGE SCALE GENOMIC DNA]</scope>
    <source>
        <strain evidence="1">TK-2024</strain>
        <tissue evidence="1">Old leaves</tissue>
    </source>
</reference>